<reference evidence="1" key="1">
    <citation type="submission" date="2021-02" db="EMBL/GenBank/DDBJ databases">
        <authorList>
            <person name="Nowell W R."/>
        </authorList>
    </citation>
    <scope>NUCLEOTIDE SEQUENCE</scope>
</reference>
<evidence type="ECO:0000313" key="2">
    <source>
        <dbReference type="Proteomes" id="UP000663824"/>
    </source>
</evidence>
<dbReference type="Proteomes" id="UP000663824">
    <property type="component" value="Unassembled WGS sequence"/>
</dbReference>
<protein>
    <submittedName>
        <fullName evidence="1">Uncharacterized protein</fullName>
    </submittedName>
</protein>
<dbReference type="EMBL" id="CAJNRE010020099">
    <property type="protein sequence ID" value="CAF2221837.1"/>
    <property type="molecule type" value="Genomic_DNA"/>
</dbReference>
<sequence>MNGEIVKSSLSNLIFMSPETDPYVDSYMTTIASMSTKEMMNLPKLSDADFLDQLTRGNDTIPILRQGSDSTKLFDLSIDEPMEFQPDLENE</sequence>
<gene>
    <name evidence="1" type="ORF">MBJ925_LOCUS36420</name>
</gene>
<evidence type="ECO:0000313" key="1">
    <source>
        <dbReference type="EMBL" id="CAF2221837.1"/>
    </source>
</evidence>
<name>A0A816ZMI5_9BILA</name>
<dbReference type="AlphaFoldDB" id="A0A816ZMI5"/>
<comment type="caution">
    <text evidence="1">The sequence shown here is derived from an EMBL/GenBank/DDBJ whole genome shotgun (WGS) entry which is preliminary data.</text>
</comment>
<accession>A0A816ZMI5</accession>
<organism evidence="1 2">
    <name type="scientific">Rotaria magnacalcarata</name>
    <dbReference type="NCBI Taxonomy" id="392030"/>
    <lineage>
        <taxon>Eukaryota</taxon>
        <taxon>Metazoa</taxon>
        <taxon>Spiralia</taxon>
        <taxon>Gnathifera</taxon>
        <taxon>Rotifera</taxon>
        <taxon>Eurotatoria</taxon>
        <taxon>Bdelloidea</taxon>
        <taxon>Philodinida</taxon>
        <taxon>Philodinidae</taxon>
        <taxon>Rotaria</taxon>
    </lineage>
</organism>
<proteinExistence type="predicted"/>